<evidence type="ECO:0000256" key="12">
    <source>
        <dbReference type="PROSITE-ProRule" id="PRU00460"/>
    </source>
</evidence>
<evidence type="ECO:0000256" key="13">
    <source>
        <dbReference type="SAM" id="Coils"/>
    </source>
</evidence>
<feature type="domain" description="Laminin N-terminal" evidence="17">
    <location>
        <begin position="326"/>
        <end position="550"/>
    </location>
</feature>
<dbReference type="Proteomes" id="UP000324632">
    <property type="component" value="Chromosome 5"/>
</dbReference>
<dbReference type="InterPro" id="IPR008979">
    <property type="entry name" value="Galactose-bd-like_sf"/>
</dbReference>
<keyword evidence="5" id="KW-0677">Repeat</keyword>
<dbReference type="InterPro" id="IPR002049">
    <property type="entry name" value="LE_dom"/>
</dbReference>
<feature type="disulfide bond" evidence="12">
    <location>
        <begin position="859"/>
        <end position="871"/>
    </location>
</feature>
<dbReference type="PROSITE" id="PS51117">
    <property type="entry name" value="LAMININ_NTER"/>
    <property type="match status" value="1"/>
</dbReference>
<dbReference type="PRINTS" id="PR00011">
    <property type="entry name" value="EGFLAMININ"/>
</dbReference>
<feature type="disulfide bond" evidence="12">
    <location>
        <begin position="880"/>
        <end position="889"/>
    </location>
</feature>
<evidence type="ECO:0000256" key="2">
    <source>
        <dbReference type="ARBA" id="ARBA00022525"/>
    </source>
</evidence>
<dbReference type="SMART" id="SM00136">
    <property type="entry name" value="LamNT"/>
    <property type="match status" value="1"/>
</dbReference>
<dbReference type="PROSITE" id="PS51116">
    <property type="entry name" value="LAMININ_IVB"/>
    <property type="match status" value="1"/>
</dbReference>
<dbReference type="FunFam" id="2.10.25.10:FF:000065">
    <property type="entry name" value="Laminin subunit beta 1"/>
    <property type="match status" value="1"/>
</dbReference>
<dbReference type="Pfam" id="PF24973">
    <property type="entry name" value="EGF_LMN_ATRN"/>
    <property type="match status" value="2"/>
</dbReference>
<evidence type="ECO:0000313" key="19">
    <source>
        <dbReference type="Proteomes" id="UP000324632"/>
    </source>
</evidence>
<feature type="coiled-coil region" evidence="13">
    <location>
        <begin position="1544"/>
        <end position="1599"/>
    </location>
</feature>
<keyword evidence="4" id="KW-0732">Signal</keyword>
<dbReference type="FunFam" id="2.10.25.10:FF:000130">
    <property type="entry name" value="Laminin subunit beta 1"/>
    <property type="match status" value="1"/>
</dbReference>
<feature type="disulfide bond" evidence="12">
    <location>
        <begin position="972"/>
        <end position="981"/>
    </location>
</feature>
<dbReference type="FunFam" id="2.10.25.10:FF:000135">
    <property type="entry name" value="Laminin subunit beta 4"/>
    <property type="match status" value="2"/>
</dbReference>
<feature type="disulfide bond" evidence="12">
    <location>
        <begin position="1192"/>
        <end position="1201"/>
    </location>
</feature>
<dbReference type="GO" id="GO:0007155">
    <property type="term" value="P:cell adhesion"/>
    <property type="evidence" value="ECO:0007669"/>
    <property type="project" value="UniProtKB-KW"/>
</dbReference>
<dbReference type="FunFam" id="2.10.25.10:FF:000011">
    <property type="entry name" value="Cadherin EGF LAG seven-pass G-type receptor"/>
    <property type="match status" value="1"/>
</dbReference>
<feature type="domain" description="Laminin EGF-like" evidence="15">
    <location>
        <begin position="1219"/>
        <end position="1265"/>
    </location>
</feature>
<dbReference type="PANTHER" id="PTHR10574:SF233">
    <property type="entry name" value="LAMININ SUBUNIT BETA-1"/>
    <property type="match status" value="1"/>
</dbReference>
<dbReference type="Pfam" id="PF21199">
    <property type="entry name" value="LAMININ_IV_B"/>
    <property type="match status" value="1"/>
</dbReference>
<evidence type="ECO:0000256" key="4">
    <source>
        <dbReference type="ARBA" id="ARBA00022729"/>
    </source>
</evidence>
<keyword evidence="8 13" id="KW-0175">Coiled coil</keyword>
<protein>
    <submittedName>
        <fullName evidence="18">Laminin subunit beta-1</fullName>
    </submittedName>
</protein>
<feature type="disulfide bond" evidence="12">
    <location>
        <begin position="928"/>
        <end position="937"/>
    </location>
</feature>
<keyword evidence="7" id="KW-0130">Cell adhesion</keyword>
<evidence type="ECO:0000259" key="15">
    <source>
        <dbReference type="PROSITE" id="PS50027"/>
    </source>
</evidence>
<dbReference type="SUPFAM" id="SSF53474">
    <property type="entry name" value="alpha/beta-Hydrolases"/>
    <property type="match status" value="1"/>
</dbReference>
<feature type="coiled-coil region" evidence="13">
    <location>
        <begin position="1358"/>
        <end position="1392"/>
    </location>
</feature>
<keyword evidence="11 12" id="KW-0424">Laminin EGF-like domain</keyword>
<dbReference type="CDD" id="cd00055">
    <property type="entry name" value="EGF_Lam"/>
    <property type="match status" value="11"/>
</dbReference>
<evidence type="ECO:0000256" key="7">
    <source>
        <dbReference type="ARBA" id="ARBA00022889"/>
    </source>
</evidence>
<evidence type="ECO:0000259" key="16">
    <source>
        <dbReference type="PROSITE" id="PS51116"/>
    </source>
</evidence>
<keyword evidence="10" id="KW-0325">Glycoprotein</keyword>
<comment type="caution">
    <text evidence="12">Lacks conserved residue(s) required for the propagation of feature annotation.</text>
</comment>
<dbReference type="Pfam" id="PF00053">
    <property type="entry name" value="EGF_laminin"/>
    <property type="match status" value="9"/>
</dbReference>
<keyword evidence="9 12" id="KW-1015">Disulfide bond</keyword>
<keyword evidence="19" id="KW-1185">Reference proteome</keyword>
<accession>A0A5A9PHB5</accession>
<feature type="disulfide bond" evidence="12">
    <location>
        <begin position="861"/>
        <end position="878"/>
    </location>
</feature>
<dbReference type="FunFam" id="2.10.25.10:FF:000280">
    <property type="entry name" value="Laminin subunit beta 4"/>
    <property type="match status" value="1"/>
</dbReference>
<evidence type="ECO:0000256" key="3">
    <source>
        <dbReference type="ARBA" id="ARBA00022530"/>
    </source>
</evidence>
<feature type="domain" description="Laminin EGF-like" evidence="15">
    <location>
        <begin position="1115"/>
        <end position="1170"/>
    </location>
</feature>
<dbReference type="PROSITE" id="PS01248">
    <property type="entry name" value="EGF_LAM_1"/>
    <property type="match status" value="4"/>
</dbReference>
<evidence type="ECO:0000259" key="17">
    <source>
        <dbReference type="PROSITE" id="PS51117"/>
    </source>
</evidence>
<feature type="region of interest" description="Disordered" evidence="14">
    <location>
        <begin position="1745"/>
        <end position="1773"/>
    </location>
</feature>
<dbReference type="FunFam" id="2.60.120.260:FF:000010">
    <property type="entry name" value="Laminin subunit beta 1"/>
    <property type="match status" value="1"/>
</dbReference>
<name>A0A5A9PHB5_9TELE</name>
<comment type="subcellular location">
    <subcellularLocation>
        <location evidence="1">Secreted</location>
        <location evidence="1">Extracellular space</location>
        <location evidence="1">Extracellular matrix</location>
        <location evidence="1">Basement membrane</location>
    </subcellularLocation>
</comment>
<keyword evidence="3" id="KW-0272">Extracellular matrix</keyword>
<reference evidence="18 19" key="1">
    <citation type="journal article" date="2019" name="Mol. Ecol. Resour.">
        <title>Chromosome-level genome assembly of Triplophysa tibetana, a fish adapted to the harsh high-altitude environment of the Tibetan Plateau.</title>
        <authorList>
            <person name="Yang X."/>
            <person name="Liu H."/>
            <person name="Ma Z."/>
            <person name="Zou Y."/>
            <person name="Zou M."/>
            <person name="Mao Y."/>
            <person name="Li X."/>
            <person name="Wang H."/>
            <person name="Chen T."/>
            <person name="Wang W."/>
            <person name="Yang R."/>
        </authorList>
    </citation>
    <scope>NUCLEOTIDE SEQUENCE [LARGE SCALE GENOMIC DNA]</scope>
    <source>
        <strain evidence="18">TTIB1903HZAU</strain>
        <tissue evidence="18">Muscle</tissue>
    </source>
</reference>
<keyword evidence="2" id="KW-0964">Secreted</keyword>
<dbReference type="InterPro" id="IPR042490">
    <property type="entry name" value="Thio_Ohase/BAAT_N"/>
</dbReference>
<dbReference type="InterPro" id="IPR056863">
    <property type="entry name" value="LMN_ATRN_NET-like_EGF"/>
</dbReference>
<feature type="domain" description="Laminin EGF-like" evidence="15">
    <location>
        <begin position="677"/>
        <end position="739"/>
    </location>
</feature>
<dbReference type="FunFam" id="2.10.25.10:FF:000145">
    <property type="entry name" value="Laminin subunit beta 1"/>
    <property type="match status" value="1"/>
</dbReference>
<evidence type="ECO:0000256" key="9">
    <source>
        <dbReference type="ARBA" id="ARBA00023157"/>
    </source>
</evidence>
<feature type="disulfide bond" evidence="12">
    <location>
        <begin position="579"/>
        <end position="588"/>
    </location>
</feature>
<feature type="disulfide bond" evidence="12">
    <location>
        <begin position="1173"/>
        <end position="1190"/>
    </location>
</feature>
<dbReference type="Gene3D" id="3.40.50.1820">
    <property type="entry name" value="alpha/beta hydrolase"/>
    <property type="match status" value="1"/>
</dbReference>
<dbReference type="Pfam" id="PF04775">
    <property type="entry name" value="Bile_Hydr_Trans"/>
    <property type="match status" value="1"/>
</dbReference>
<dbReference type="Gene3D" id="2.60.40.2240">
    <property type="entry name" value="Acyl-CoA thioester hydrolase/BAAT N-terminal domain"/>
    <property type="match status" value="1"/>
</dbReference>
<proteinExistence type="predicted"/>
<dbReference type="SMART" id="SM00181">
    <property type="entry name" value="EGF"/>
    <property type="match status" value="6"/>
</dbReference>
<feature type="disulfide bond" evidence="12">
    <location>
        <begin position="907"/>
        <end position="919"/>
    </location>
</feature>
<feature type="domain" description="Laminin EGF-like" evidence="15">
    <location>
        <begin position="907"/>
        <end position="952"/>
    </location>
</feature>
<dbReference type="InterPro" id="IPR050440">
    <property type="entry name" value="Laminin/Netrin_ECM"/>
</dbReference>
<feature type="disulfide bond" evidence="12">
    <location>
        <begin position="1221"/>
        <end position="1238"/>
    </location>
</feature>
<feature type="disulfide bond" evidence="12">
    <location>
        <begin position="1240"/>
        <end position="1249"/>
    </location>
</feature>
<dbReference type="FunFam" id="2.10.25.10:FF:000101">
    <property type="entry name" value="Laminin subunit beta 1"/>
    <property type="match status" value="1"/>
</dbReference>
<feature type="domain" description="Laminin EGF-like" evidence="15">
    <location>
        <begin position="859"/>
        <end position="906"/>
    </location>
</feature>
<dbReference type="FunFam" id="2.10.25.10:FF:000138">
    <property type="entry name" value="Laminin subunit beta 1"/>
    <property type="match status" value="1"/>
</dbReference>
<dbReference type="InterPro" id="IPR008211">
    <property type="entry name" value="Laminin_N"/>
</dbReference>
<gene>
    <name evidence="18" type="ORF">E1301_Tti001845</name>
</gene>
<evidence type="ECO:0000313" key="18">
    <source>
        <dbReference type="EMBL" id="KAA0721145.1"/>
    </source>
</evidence>
<feature type="domain" description="Laminin EGF-like" evidence="15">
    <location>
        <begin position="1171"/>
        <end position="1218"/>
    </location>
</feature>
<feature type="coiled-coil region" evidence="13">
    <location>
        <begin position="1800"/>
        <end position="1865"/>
    </location>
</feature>
<dbReference type="PROSITE" id="PS50027">
    <property type="entry name" value="EGF_LAM_2"/>
    <property type="match status" value="8"/>
</dbReference>
<dbReference type="InterPro" id="IPR029058">
    <property type="entry name" value="AB_hydrolase_fold"/>
</dbReference>
<evidence type="ECO:0000256" key="5">
    <source>
        <dbReference type="ARBA" id="ARBA00022737"/>
    </source>
</evidence>
<dbReference type="GO" id="GO:0005604">
    <property type="term" value="C:basement membrane"/>
    <property type="evidence" value="ECO:0007669"/>
    <property type="project" value="UniProtKB-SubCell"/>
</dbReference>
<dbReference type="InterPro" id="IPR000742">
    <property type="entry name" value="EGF"/>
</dbReference>
<dbReference type="FunFam" id="3.40.50.1820:FF:001164">
    <property type="entry name" value="Acyl-CoA thioesterase 16"/>
    <property type="match status" value="1"/>
</dbReference>
<dbReference type="InterPro" id="IPR013015">
    <property type="entry name" value="Laminin_IV_B"/>
</dbReference>
<dbReference type="FunFam" id="2.60.40.2240:FF:000002">
    <property type="entry name" value="Acyl-CoA thioesterase 18"/>
    <property type="match status" value="1"/>
</dbReference>
<comment type="caution">
    <text evidence="18">The sequence shown here is derived from an EMBL/GenBank/DDBJ whole genome shotgun (WGS) entry which is preliminary data.</text>
</comment>
<feature type="domain" description="Laminin EGF-like" evidence="15">
    <location>
        <begin position="551"/>
        <end position="613"/>
    </location>
</feature>
<dbReference type="SUPFAM" id="SSF57196">
    <property type="entry name" value="EGF/Laminin"/>
    <property type="match status" value="11"/>
</dbReference>
<keyword evidence="6" id="KW-0084">Basement membrane</keyword>
<dbReference type="SUPFAM" id="SSF49785">
    <property type="entry name" value="Galactose-binding domain-like"/>
    <property type="match status" value="1"/>
</dbReference>
<evidence type="ECO:0000256" key="10">
    <source>
        <dbReference type="ARBA" id="ARBA00023180"/>
    </source>
</evidence>
<dbReference type="Gene3D" id="2.60.120.260">
    <property type="entry name" value="Galactose-binding domain-like"/>
    <property type="match status" value="1"/>
</dbReference>
<evidence type="ECO:0000256" key="14">
    <source>
        <dbReference type="SAM" id="MobiDB-lite"/>
    </source>
</evidence>
<feature type="domain" description="Laminin EGF-like" evidence="15">
    <location>
        <begin position="953"/>
        <end position="1002"/>
    </location>
</feature>
<dbReference type="Pfam" id="PF00055">
    <property type="entry name" value="Laminin_N"/>
    <property type="match status" value="1"/>
</dbReference>
<feature type="domain" description="Laminin IV type B" evidence="16">
    <location>
        <begin position="622"/>
        <end position="853"/>
    </location>
</feature>
<feature type="disulfide bond" evidence="12">
    <location>
        <begin position="1171"/>
        <end position="1183"/>
    </location>
</feature>
<feature type="disulfide bond" evidence="12">
    <location>
        <begin position="909"/>
        <end position="926"/>
    </location>
</feature>
<dbReference type="PANTHER" id="PTHR10574">
    <property type="entry name" value="NETRIN/LAMININ-RELATED"/>
    <property type="match status" value="1"/>
</dbReference>
<feature type="disulfide bond" evidence="12">
    <location>
        <begin position="700"/>
        <end position="709"/>
    </location>
</feature>
<feature type="disulfide bond" evidence="12">
    <location>
        <begin position="1143"/>
        <end position="1152"/>
    </location>
</feature>
<dbReference type="Gene3D" id="2.10.25.10">
    <property type="entry name" value="Laminin"/>
    <property type="match status" value="10"/>
</dbReference>
<sequence length="1870" mass="207788">MLIPAKTVNIEMGKSPLLSVQPSRGLVDERIRIVMENLLPNQAVTLHSLHQSEDKDFWEAFGHYISDEHGTVTVAKDECLGGTYDGTEPMGLLWSMRPVPGSRSGLRLRKMDVLSPMVVHITVYSGHLSQGFGKQTALATSVIERWYMAPGVQRVNVREKGVRGTLFLPPGPGPYPGVLDLWGGGGGLVEYRSALLASHGFASLALEYLAPNELSTADVDFSYFEKAYQILQNHPKVQRDRLAMLGLSFGSAITLSMAAYSEIIKPQCCICISGSHGIPVDKSLFEIFEEFKKNIFKIRVNEVNQVIHRDLILPIPSDKTLKVDVGRIKCPLLLVNAGDDQNWPAVESAEDDNKKCFECDSLQMYNKFTNPNSHNIENVVTGFAPNRLETWWQSQNGVENVTIQLDLEAEFHFTHLIMTFKTFRPAAMVIERSADFGRSWQVYRYYAYNCTDSFPYVPQGPVRKVDDVICDSRYSDIEPSKEGEVIFRALDPAFVIPDPYSPDIQNLLKISNLRIRMTRLHNLGDNQSNDRDKLQEKYYYAIYDMVVRGNCFCYGHASDCAPVDNEGGVEGMVHGHCMCKHHTSGLNCEKCEDFYQDLPWRPAVGRNTNACKKCECNHHSYSCHFDMAVYHSSGNITGGVCDDCQHNTEGQWCQTCKPFYFQDPDRDIRDPNICKPCSCNPLGTLSAGGPCDTETGSCYCKRLVTGRNCDQCLLPDEWEKVEMTVERSDAGYPSALCTSTYNDGQSISLHPGSRYAVLSSPVCLEKGQNYTVKFNFPQYSSYSYHSSPHTLIDSMVLLPVVKDLDLFSGGVQQKENWEMFKKYRCMERSQSVVKIPMTDICRDYIYSISALMHNKALECKCDPRGSLSSVCDPSSGQCQCRPNVSGRNCDTCAPATYLFGPSGCRPCECNPLGSQNPFCHPTTGQCLCVPGGHGRQCANCKPNYWGFPQCQPCFCNGHSEQCHPRTGECLDCRGYTTGIHCERCTIGYHGSALLGSSEPCRPCMCPDGPGSGRQFAESCYQNHNSLEEMICVCSSGYKGSRCDECAPGYYGNPQVPGGRCSPCPCNGNINMEDPESCDARTGVCLKCLFHADGDACQYCSHGYYGDADTQNCRRCTCNPMGTSRRSCAEGLCDCDRVSGQCQCLPGIEGPQCDRCAPDTWNINSGKGCQPCQCHPEHTYSTSCDLLSGRCSCKPGFGGRTCNECRDLFWGDPEVKCYVCDCDPRGIATQQCDKMSGECVCIEGVSGRMCDSCGRGYVGTFPQCEPCHKCFHDWDTNVGELTNQTQRLMDTIEELKDTGVTSPYKDTISSLDDGIKQLRQMLDDDKIHQTLKHTQSLHQQANEMAPPLRGSMDISVSDLEQISADQQEAMKNLNSLIEEAQNLQETSRDKEQQVLNIKHSNPRGAMDSIREYSEESSEANSIASKAASDPDSIVKLSAQLRGAANARLDATEKEFNLKHQLHVQRMDKITSDLDSKDLSKLSQQVCGGEPGPEGCGECGGLGCVTEEGVSQCGGEECKTLVTQSQEALKRVENNDQEFLQNLREVDKLNKKVSDARGRADEAKISSQNVLLRANQSKARVEKTNDDLRDLIQQIRDFLTKTTDLKRIEEVADEVMNLSLPVSSGALKDLTIEIREHVASLNQVDDILTQTGEHARIAEALLKQAQAANETTTTLKQAADKIKETLDDTARAQLAANEAMKEVSDMNVTRHQINSVQSLTETTEFKLSTSTQSFLDLERGVGELRKKTQETSNKAEHIQKQAEDNNADVERTEQDFDSRVQPRYALVSGLIEQNGAAVYDARQRSEKLRQEAQDLLIDATNKLQRLRELERSFEGNQQTLVIKAEELDRLESEASNVLQELNQKVAIFSTCA</sequence>
<dbReference type="CDD" id="cd22300">
    <property type="entry name" value="cc_LAMB1_C"/>
    <property type="match status" value="1"/>
</dbReference>
<feature type="disulfide bond" evidence="12">
    <location>
        <begin position="1219"/>
        <end position="1231"/>
    </location>
</feature>
<organism evidence="18 19">
    <name type="scientific">Triplophysa tibetana</name>
    <dbReference type="NCBI Taxonomy" id="1572043"/>
    <lineage>
        <taxon>Eukaryota</taxon>
        <taxon>Metazoa</taxon>
        <taxon>Chordata</taxon>
        <taxon>Craniata</taxon>
        <taxon>Vertebrata</taxon>
        <taxon>Euteleostomi</taxon>
        <taxon>Actinopterygii</taxon>
        <taxon>Neopterygii</taxon>
        <taxon>Teleostei</taxon>
        <taxon>Ostariophysi</taxon>
        <taxon>Cypriniformes</taxon>
        <taxon>Nemacheilidae</taxon>
        <taxon>Triplophysa</taxon>
    </lineage>
</organism>
<dbReference type="GO" id="GO:0009888">
    <property type="term" value="P:tissue development"/>
    <property type="evidence" value="ECO:0007669"/>
    <property type="project" value="TreeGrafter"/>
</dbReference>
<evidence type="ECO:0000256" key="1">
    <source>
        <dbReference type="ARBA" id="ARBA00004302"/>
    </source>
</evidence>
<dbReference type="InterPro" id="IPR006862">
    <property type="entry name" value="Thio_Ohase/aa_AcTrfase"/>
</dbReference>
<evidence type="ECO:0000256" key="8">
    <source>
        <dbReference type="ARBA" id="ARBA00023054"/>
    </source>
</evidence>
<evidence type="ECO:0000256" key="6">
    <source>
        <dbReference type="ARBA" id="ARBA00022869"/>
    </source>
</evidence>
<dbReference type="SMART" id="SM00180">
    <property type="entry name" value="EGF_Lam"/>
    <property type="match status" value="11"/>
</dbReference>
<dbReference type="GO" id="GO:0009887">
    <property type="term" value="P:animal organ morphogenesis"/>
    <property type="evidence" value="ECO:0007669"/>
    <property type="project" value="TreeGrafter"/>
</dbReference>
<evidence type="ECO:0000256" key="11">
    <source>
        <dbReference type="ARBA" id="ARBA00023292"/>
    </source>
</evidence>
<dbReference type="EMBL" id="SOYY01000005">
    <property type="protein sequence ID" value="KAA0721145.1"/>
    <property type="molecule type" value="Genomic_DNA"/>
</dbReference>